<name>A0ABR4GJC3_9EURO</name>
<keyword evidence="1" id="KW-0472">Membrane</keyword>
<dbReference type="Proteomes" id="UP001610563">
    <property type="component" value="Unassembled WGS sequence"/>
</dbReference>
<gene>
    <name evidence="2" type="ORF">BJX66DRAFT_294540</name>
</gene>
<evidence type="ECO:0000313" key="2">
    <source>
        <dbReference type="EMBL" id="KAL2798991.1"/>
    </source>
</evidence>
<keyword evidence="1" id="KW-1133">Transmembrane helix</keyword>
<keyword evidence="1" id="KW-0812">Transmembrane</keyword>
<protein>
    <submittedName>
        <fullName evidence="2">Uncharacterized protein</fullName>
    </submittedName>
</protein>
<dbReference type="EMBL" id="JBFTWV010000010">
    <property type="protein sequence ID" value="KAL2798991.1"/>
    <property type="molecule type" value="Genomic_DNA"/>
</dbReference>
<proteinExistence type="predicted"/>
<accession>A0ABR4GJC3</accession>
<reference evidence="2 3" key="1">
    <citation type="submission" date="2024-07" db="EMBL/GenBank/DDBJ databases">
        <title>Section-level genome sequencing and comparative genomics of Aspergillus sections Usti and Cavernicolus.</title>
        <authorList>
            <consortium name="Lawrence Berkeley National Laboratory"/>
            <person name="Nybo J.L."/>
            <person name="Vesth T.C."/>
            <person name="Theobald S."/>
            <person name="Frisvad J.C."/>
            <person name="Larsen T.O."/>
            <person name="Kjaerboelling I."/>
            <person name="Rothschild-Mancinelli K."/>
            <person name="Lyhne E.K."/>
            <person name="Kogle M.E."/>
            <person name="Barry K."/>
            <person name="Clum A."/>
            <person name="Na H."/>
            <person name="Ledsgaard L."/>
            <person name="Lin J."/>
            <person name="Lipzen A."/>
            <person name="Kuo A."/>
            <person name="Riley R."/>
            <person name="Mondo S."/>
            <person name="Labutti K."/>
            <person name="Haridas S."/>
            <person name="Pangalinan J."/>
            <person name="Salamov A.A."/>
            <person name="Simmons B.A."/>
            <person name="Magnuson J.K."/>
            <person name="Chen J."/>
            <person name="Drula E."/>
            <person name="Henrissat B."/>
            <person name="Wiebenga A."/>
            <person name="Lubbers R.J."/>
            <person name="Gomes A.C."/>
            <person name="Makela M.R."/>
            <person name="Stajich J."/>
            <person name="Grigoriev I.V."/>
            <person name="Mortensen U.H."/>
            <person name="De Vries R.P."/>
            <person name="Baker S.E."/>
            <person name="Andersen M.R."/>
        </authorList>
    </citation>
    <scope>NUCLEOTIDE SEQUENCE [LARGE SCALE GENOMIC DNA]</scope>
    <source>
        <strain evidence="2 3">CBS 209.92</strain>
    </source>
</reference>
<evidence type="ECO:0000256" key="1">
    <source>
        <dbReference type="SAM" id="Phobius"/>
    </source>
</evidence>
<sequence length="215" mass="22401">MSDPIAEDDTATFPTIETTTHTFEGGTTILVYTTWIDAQPTEISTTIASTTGTTEAATTITDPDPTTIEPPQTGTTTTTIIITDTPTPATQTPETSADQTAPITVTIYSPLPTQTDISSGGGGGGGLSSGAKAGIGVGVALGGALLVAVGVIFWLRRQKRRMEDALQEPPVVAPTLRVKGPPYEVEATERQVFELPGKGGAIHRASDNDRYELDT</sequence>
<organism evidence="2 3">
    <name type="scientific">Aspergillus keveii</name>
    <dbReference type="NCBI Taxonomy" id="714993"/>
    <lineage>
        <taxon>Eukaryota</taxon>
        <taxon>Fungi</taxon>
        <taxon>Dikarya</taxon>
        <taxon>Ascomycota</taxon>
        <taxon>Pezizomycotina</taxon>
        <taxon>Eurotiomycetes</taxon>
        <taxon>Eurotiomycetidae</taxon>
        <taxon>Eurotiales</taxon>
        <taxon>Aspergillaceae</taxon>
        <taxon>Aspergillus</taxon>
        <taxon>Aspergillus subgen. Nidulantes</taxon>
    </lineage>
</organism>
<keyword evidence="3" id="KW-1185">Reference proteome</keyword>
<comment type="caution">
    <text evidence="2">The sequence shown here is derived from an EMBL/GenBank/DDBJ whole genome shotgun (WGS) entry which is preliminary data.</text>
</comment>
<feature type="transmembrane region" description="Helical" evidence="1">
    <location>
        <begin position="133"/>
        <end position="155"/>
    </location>
</feature>
<evidence type="ECO:0000313" key="3">
    <source>
        <dbReference type="Proteomes" id="UP001610563"/>
    </source>
</evidence>